<dbReference type="OrthoDB" id="432544at2759"/>
<dbReference type="GO" id="GO:0017057">
    <property type="term" value="F:6-phosphogluconolactonase activity"/>
    <property type="evidence" value="ECO:0007669"/>
    <property type="project" value="UniProtKB-UniRule"/>
</dbReference>
<dbReference type="GO" id="GO:0005975">
    <property type="term" value="P:carbohydrate metabolic process"/>
    <property type="evidence" value="ECO:0007669"/>
    <property type="project" value="UniProtKB-UniRule"/>
</dbReference>
<evidence type="ECO:0000313" key="5">
    <source>
        <dbReference type="Proteomes" id="UP000192257"/>
    </source>
</evidence>
<protein>
    <recommendedName>
        <fullName evidence="2">6-phosphogluconolactonase</fullName>
        <shortName evidence="2">6PGL</shortName>
        <ecNumber evidence="2">3.1.1.31</ecNumber>
    </recommendedName>
</protein>
<reference evidence="4 5" key="1">
    <citation type="submission" date="2017-03" db="EMBL/GenBank/DDBJ databases">
        <title>An alternative strategy for trypanosome survival in the mammalian bloodstream revealed through genome and transcriptome analysis of the ubiquitous bovine parasite Trypanosoma (Megatrypanum) theileri.</title>
        <authorList>
            <person name="Kelly S."/>
            <person name="Ivens A."/>
            <person name="Mott A."/>
            <person name="O'Neill E."/>
            <person name="Emms D."/>
            <person name="Macleod O."/>
            <person name="Voorheis P."/>
            <person name="Matthews J."/>
            <person name="Matthews K."/>
            <person name="Carrington M."/>
        </authorList>
    </citation>
    <scope>NUCLEOTIDE SEQUENCE [LARGE SCALE GENOMIC DNA]</scope>
    <source>
        <strain evidence="4">Edinburgh</strain>
    </source>
</reference>
<dbReference type="RefSeq" id="XP_028883311.1">
    <property type="nucleotide sequence ID" value="XM_029025465.1"/>
</dbReference>
<dbReference type="GO" id="GO:0006098">
    <property type="term" value="P:pentose-phosphate shunt"/>
    <property type="evidence" value="ECO:0007669"/>
    <property type="project" value="UniProtKB-UniPathway"/>
</dbReference>
<comment type="similarity">
    <text evidence="1 2">Belongs to the glucosamine/galactosamine-6-phosphate isomerase family. 6-phosphogluconolactonase subfamily.</text>
</comment>
<dbReference type="PANTHER" id="PTHR11054">
    <property type="entry name" value="6-PHOSPHOGLUCONOLACTONASE"/>
    <property type="match status" value="1"/>
</dbReference>
<comment type="pathway">
    <text evidence="2">Carbohydrate degradation; pentose phosphate pathway; D-ribulose 5-phosphate from D-glucose 6-phosphate (oxidative stage): step 2/3.</text>
</comment>
<dbReference type="SUPFAM" id="SSF100950">
    <property type="entry name" value="NagB/RpiA/CoA transferase-like"/>
    <property type="match status" value="1"/>
</dbReference>
<keyword evidence="5" id="KW-1185">Reference proteome</keyword>
<dbReference type="CDD" id="cd01400">
    <property type="entry name" value="6PGL"/>
    <property type="match status" value="1"/>
</dbReference>
<dbReference type="VEuPathDB" id="TriTrypDB:TM35_000132490"/>
<comment type="caution">
    <text evidence="4">The sequence shown here is derived from an EMBL/GenBank/DDBJ whole genome shotgun (WGS) entry which is preliminary data.</text>
</comment>
<dbReference type="InterPro" id="IPR006148">
    <property type="entry name" value="Glc/Gal-6P_isomerase"/>
</dbReference>
<proteinExistence type="inferred from homology"/>
<dbReference type="STRING" id="67003.A0A1X0NX24"/>
<accession>A0A1X0NX24</accession>
<feature type="domain" description="Glucosamine/galactosamine-6-phosphate isomerase" evidence="3">
    <location>
        <begin position="17"/>
        <end position="249"/>
    </location>
</feature>
<dbReference type="InterPro" id="IPR037171">
    <property type="entry name" value="NagB/RpiA_transferase-like"/>
</dbReference>
<dbReference type="InterPro" id="IPR005900">
    <property type="entry name" value="6-phosphogluconolactonase_DevB"/>
</dbReference>
<sequence>MGKSMTFKPEIIVCEAPEELSRVSCKTILDIIDQSKREVWPLSLALSGGSTPKMLYKRLHDEHLQLLRDERPLRFFLGDERLVATDAAESNYNMAREVLLRDIPDDLVVPVDISVLETTPAKDAANAVKVADAYAKRLSSLLPMHTVQETNTQIPIFDIILLGLGSDGHTASVFPGTEAAKEVHRAVTVSFPGPTMNPKVWRITLTPTTIIHARHVIVLATGSEKRWVLNGIIAENESSETPVSRFLRDCKGRVTFLLDKEIAKDINL</sequence>
<comment type="function">
    <text evidence="2">Hydrolysis of 6-phosphogluconolactone to 6-phosphogluconate.</text>
</comment>
<evidence type="ECO:0000313" key="4">
    <source>
        <dbReference type="EMBL" id="ORC89245.1"/>
    </source>
</evidence>
<keyword evidence="2" id="KW-0378">Hydrolase</keyword>
<name>A0A1X0NX24_9TRYP</name>
<dbReference type="Gene3D" id="3.40.50.1360">
    <property type="match status" value="1"/>
</dbReference>
<dbReference type="Proteomes" id="UP000192257">
    <property type="component" value="Unassembled WGS sequence"/>
</dbReference>
<dbReference type="EMBL" id="NBCO01000013">
    <property type="protein sequence ID" value="ORC89245.1"/>
    <property type="molecule type" value="Genomic_DNA"/>
</dbReference>
<evidence type="ECO:0000256" key="1">
    <source>
        <dbReference type="ARBA" id="ARBA00010662"/>
    </source>
</evidence>
<comment type="catalytic activity">
    <reaction evidence="2">
        <text>6-phospho-D-glucono-1,5-lactone + H2O = 6-phospho-D-gluconate + H(+)</text>
        <dbReference type="Rhea" id="RHEA:12556"/>
        <dbReference type="ChEBI" id="CHEBI:15377"/>
        <dbReference type="ChEBI" id="CHEBI:15378"/>
        <dbReference type="ChEBI" id="CHEBI:57955"/>
        <dbReference type="ChEBI" id="CHEBI:58759"/>
        <dbReference type="EC" id="3.1.1.31"/>
    </reaction>
</comment>
<dbReference type="Pfam" id="PF01182">
    <property type="entry name" value="Glucosamine_iso"/>
    <property type="match status" value="1"/>
</dbReference>
<dbReference type="AlphaFoldDB" id="A0A1X0NX24"/>
<gene>
    <name evidence="4" type="ORF">TM35_000132490</name>
</gene>
<dbReference type="GeneID" id="39985245"/>
<dbReference type="PANTHER" id="PTHR11054:SF0">
    <property type="entry name" value="6-PHOSPHOGLUCONOLACTONASE"/>
    <property type="match status" value="1"/>
</dbReference>
<evidence type="ECO:0000259" key="3">
    <source>
        <dbReference type="Pfam" id="PF01182"/>
    </source>
</evidence>
<evidence type="ECO:0000256" key="2">
    <source>
        <dbReference type="RuleBase" id="RU365095"/>
    </source>
</evidence>
<dbReference type="UniPathway" id="UPA00115">
    <property type="reaction ID" value="UER00409"/>
</dbReference>
<dbReference type="NCBIfam" id="TIGR01198">
    <property type="entry name" value="pgl"/>
    <property type="match status" value="1"/>
</dbReference>
<dbReference type="EC" id="3.1.1.31" evidence="2"/>
<organism evidence="4 5">
    <name type="scientific">Trypanosoma theileri</name>
    <dbReference type="NCBI Taxonomy" id="67003"/>
    <lineage>
        <taxon>Eukaryota</taxon>
        <taxon>Discoba</taxon>
        <taxon>Euglenozoa</taxon>
        <taxon>Kinetoplastea</taxon>
        <taxon>Metakinetoplastina</taxon>
        <taxon>Trypanosomatida</taxon>
        <taxon>Trypanosomatidae</taxon>
        <taxon>Trypanosoma</taxon>
    </lineage>
</organism>
<dbReference type="InterPro" id="IPR039104">
    <property type="entry name" value="6PGL"/>
</dbReference>